<name>A0A8C2LGR0_CRIGR</name>
<dbReference type="AlphaFoldDB" id="A0A8C2LGR0"/>
<accession>A0A8C2LGR0</accession>
<dbReference type="OMA" id="YGESHKP"/>
<evidence type="ECO:0000313" key="3">
    <source>
        <dbReference type="Proteomes" id="UP000694386"/>
    </source>
</evidence>
<sequence length="340" mass="39055">MQLNPLSQDTWWVCRVGRRAKMVLFPTLDIALSPGSRRSDPLDDSSSSSQQESLAVLMGLEDNAPGVQQKQQQPRAALLKVEGKEIAPTDVKYRLQPLEEAPLQKKSSSRHSQYKPEWSLFSNPHREWFKAWKMEDLTYQGDEPSHLGHIQDRRTAPKEHLSHAEYASQNQKNTQAPVWCQVLSLDLDKSSQGIFQSTQRVSREMAPGWPMTRAHQELSQTKQGLAIIGTKRSAKFDEATTPRVSYLPPLKLLPRRVMNKWHTHTPGIFQDNFQTELTGKHFFQDRRAQPQACYGSNENPLVSFKDQVNTRLTNMPLFIERLKFSRFLASKREHVEKQTA</sequence>
<dbReference type="Proteomes" id="UP000694386">
    <property type="component" value="Unplaced"/>
</dbReference>
<dbReference type="Ensembl" id="ENSCGRT00001005759.1">
    <property type="protein sequence ID" value="ENSCGRP00001003907.1"/>
    <property type="gene ID" value="ENSCGRG00001004852.1"/>
</dbReference>
<organism evidence="2 3">
    <name type="scientific">Cricetulus griseus</name>
    <name type="common">Chinese hamster</name>
    <name type="synonym">Cricetulus barabensis griseus</name>
    <dbReference type="NCBI Taxonomy" id="10029"/>
    <lineage>
        <taxon>Eukaryota</taxon>
        <taxon>Metazoa</taxon>
        <taxon>Chordata</taxon>
        <taxon>Craniata</taxon>
        <taxon>Vertebrata</taxon>
        <taxon>Euteleostomi</taxon>
        <taxon>Mammalia</taxon>
        <taxon>Eutheria</taxon>
        <taxon>Euarchontoglires</taxon>
        <taxon>Glires</taxon>
        <taxon>Rodentia</taxon>
        <taxon>Myomorpha</taxon>
        <taxon>Muroidea</taxon>
        <taxon>Cricetidae</taxon>
        <taxon>Cricetinae</taxon>
        <taxon>Cricetulus</taxon>
    </lineage>
</organism>
<evidence type="ECO:0000313" key="2">
    <source>
        <dbReference type="Ensembl" id="ENSCGRP00001003907.1"/>
    </source>
</evidence>
<evidence type="ECO:0000256" key="1">
    <source>
        <dbReference type="SAM" id="MobiDB-lite"/>
    </source>
</evidence>
<reference evidence="2" key="1">
    <citation type="submission" date="2025-08" db="UniProtKB">
        <authorList>
            <consortium name="Ensembl"/>
        </authorList>
    </citation>
    <scope>IDENTIFICATION</scope>
</reference>
<reference evidence="2" key="2">
    <citation type="submission" date="2025-09" db="UniProtKB">
        <authorList>
            <consortium name="Ensembl"/>
        </authorList>
    </citation>
    <scope>IDENTIFICATION</scope>
</reference>
<proteinExistence type="predicted"/>
<feature type="compositionally biased region" description="Basic and acidic residues" evidence="1">
    <location>
        <begin position="143"/>
        <end position="163"/>
    </location>
</feature>
<feature type="region of interest" description="Disordered" evidence="1">
    <location>
        <begin position="143"/>
        <end position="170"/>
    </location>
</feature>
<protein>
    <submittedName>
        <fullName evidence="2">Uncharacterized protein</fullName>
    </submittedName>
</protein>